<dbReference type="KEGG" id="cari:FNU76_15325"/>
<dbReference type="AlphaFoldDB" id="A0A516SHH3"/>
<keyword evidence="3" id="KW-1185">Reference proteome</keyword>
<organism evidence="2 3">
    <name type="scientific">Chitinimonas arctica</name>
    <dbReference type="NCBI Taxonomy" id="2594795"/>
    <lineage>
        <taxon>Bacteria</taxon>
        <taxon>Pseudomonadati</taxon>
        <taxon>Pseudomonadota</taxon>
        <taxon>Betaproteobacteria</taxon>
        <taxon>Neisseriales</taxon>
        <taxon>Chitinibacteraceae</taxon>
        <taxon>Chitinimonas</taxon>
    </lineage>
</organism>
<evidence type="ECO:0000313" key="2">
    <source>
        <dbReference type="EMBL" id="QDQ27609.1"/>
    </source>
</evidence>
<feature type="signal peptide" evidence="1">
    <location>
        <begin position="1"/>
        <end position="26"/>
    </location>
</feature>
<proteinExistence type="predicted"/>
<feature type="chain" id="PRO_5028146322" evidence="1">
    <location>
        <begin position="27"/>
        <end position="173"/>
    </location>
</feature>
<dbReference type="Gene3D" id="2.40.50.870">
    <property type="entry name" value="Protein of unknown function (DUF3299)"/>
    <property type="match status" value="1"/>
</dbReference>
<accession>A0A516SHH3</accession>
<sequence length="173" mass="18184">MPQSAALGRISSALLLMMGLAVPATDAGSRPTAPAPGANAAAGIRHAPGEALADREGFVTWRTLAGVRLAPQGQRWAPQFDAGVLALDQQDVKLQGYMVPLGLSEMQDHFILAATAPSCDFCLPGGSEEVVEIMAVTPVRLVYGAIALSGKLSVLKNDANGLYYRLDNVRQIE</sequence>
<protein>
    <submittedName>
        <fullName evidence="2">DUF3299 domain-containing protein</fullName>
    </submittedName>
</protein>
<gene>
    <name evidence="2" type="ORF">FNU76_15325</name>
</gene>
<dbReference type="RefSeq" id="WP_144279002.1">
    <property type="nucleotide sequence ID" value="NZ_CP041730.1"/>
</dbReference>
<evidence type="ECO:0000256" key="1">
    <source>
        <dbReference type="SAM" id="SignalP"/>
    </source>
</evidence>
<name>A0A516SHH3_9NEIS</name>
<dbReference type="EMBL" id="CP041730">
    <property type="protein sequence ID" value="QDQ27609.1"/>
    <property type="molecule type" value="Genomic_DNA"/>
</dbReference>
<evidence type="ECO:0000313" key="3">
    <source>
        <dbReference type="Proteomes" id="UP000317550"/>
    </source>
</evidence>
<dbReference type="OrthoDB" id="9804920at2"/>
<dbReference type="Proteomes" id="UP000317550">
    <property type="component" value="Chromosome"/>
</dbReference>
<reference evidence="3" key="1">
    <citation type="submission" date="2019-07" db="EMBL/GenBank/DDBJ databases">
        <title>Chitinimonas sp. nov., isolated from Ny-Alesund, arctica soil.</title>
        <authorList>
            <person name="Xu Q."/>
            <person name="Peng F."/>
        </authorList>
    </citation>
    <scope>NUCLEOTIDE SEQUENCE [LARGE SCALE GENOMIC DNA]</scope>
    <source>
        <strain evidence="3">R3-44</strain>
    </source>
</reference>
<keyword evidence="1" id="KW-0732">Signal</keyword>